<evidence type="ECO:0000256" key="7">
    <source>
        <dbReference type="ARBA" id="ARBA00023242"/>
    </source>
</evidence>
<feature type="domain" description="C2H2-type" evidence="11">
    <location>
        <begin position="129"/>
        <end position="156"/>
    </location>
</feature>
<feature type="region of interest" description="Disordered" evidence="10">
    <location>
        <begin position="292"/>
        <end position="341"/>
    </location>
</feature>
<dbReference type="Gene3D" id="3.30.160.60">
    <property type="entry name" value="Classic Zinc Finger"/>
    <property type="match status" value="2"/>
</dbReference>
<gene>
    <name evidence="12" type="ORF">RNJ44_00264</name>
</gene>
<evidence type="ECO:0000256" key="8">
    <source>
        <dbReference type="ARBA" id="ARBA00038089"/>
    </source>
</evidence>
<dbReference type="PROSITE" id="PS00028">
    <property type="entry name" value="ZINC_FINGER_C2H2_1"/>
    <property type="match status" value="2"/>
</dbReference>
<comment type="subcellular location">
    <subcellularLocation>
        <location evidence="1">Nucleus</location>
    </subcellularLocation>
</comment>
<evidence type="ECO:0000256" key="3">
    <source>
        <dbReference type="ARBA" id="ARBA00022723"/>
    </source>
</evidence>
<evidence type="ECO:0000313" key="12">
    <source>
        <dbReference type="EMBL" id="KAL3231729.1"/>
    </source>
</evidence>
<evidence type="ECO:0000256" key="6">
    <source>
        <dbReference type="ARBA" id="ARBA00022833"/>
    </source>
</evidence>
<evidence type="ECO:0000313" key="13">
    <source>
        <dbReference type="Proteomes" id="UP001623330"/>
    </source>
</evidence>
<feature type="region of interest" description="Disordered" evidence="10">
    <location>
        <begin position="479"/>
        <end position="500"/>
    </location>
</feature>
<evidence type="ECO:0000256" key="10">
    <source>
        <dbReference type="SAM" id="MobiDB-lite"/>
    </source>
</evidence>
<keyword evidence="3" id="KW-0479">Metal-binding</keyword>
<feature type="compositionally biased region" description="Acidic residues" evidence="10">
    <location>
        <begin position="479"/>
        <end position="493"/>
    </location>
</feature>
<keyword evidence="13" id="KW-1185">Reference proteome</keyword>
<dbReference type="InterPro" id="IPR050806">
    <property type="entry name" value="pacC/RIM101"/>
</dbReference>
<evidence type="ECO:0000256" key="2">
    <source>
        <dbReference type="ARBA" id="ARBA00022491"/>
    </source>
</evidence>
<dbReference type="PANTHER" id="PTHR47257">
    <property type="entry name" value="PH-RESPONSE TRANSCRIPTION FACTOR PACC/RIM101"/>
    <property type="match status" value="1"/>
</dbReference>
<dbReference type="Pfam" id="PF00096">
    <property type="entry name" value="zf-C2H2"/>
    <property type="match status" value="1"/>
</dbReference>
<dbReference type="Proteomes" id="UP001623330">
    <property type="component" value="Unassembled WGS sequence"/>
</dbReference>
<reference evidence="12 13" key="1">
    <citation type="submission" date="2024-05" db="EMBL/GenBank/DDBJ databases">
        <title>Long read based assembly of the Candida bracarensis genome reveals expanded adhesin content.</title>
        <authorList>
            <person name="Marcet-Houben M."/>
            <person name="Ksiezopolska E."/>
            <person name="Gabaldon T."/>
        </authorList>
    </citation>
    <scope>NUCLEOTIDE SEQUENCE [LARGE SCALE GENOMIC DNA]</scope>
    <source>
        <strain evidence="12 13">CBM6</strain>
    </source>
</reference>
<feature type="region of interest" description="Disordered" evidence="10">
    <location>
        <begin position="24"/>
        <end position="59"/>
    </location>
</feature>
<keyword evidence="4" id="KW-0677">Repeat</keyword>
<sequence length="512" mass="59130">MVRLETLLNNDTKITSINNIVNTLPSPDAEPVSIETKPFSMNTPPYDSHSEDEHKKNDEKPPLLCRWDDCNKSFDQAEMLYHHLCQDHVGRKSQKNLQLNCHWEFCTTKTEKRDHITSHLRVHVPLKPFSCSTCAKKFKRPQDLKKHLKIHLGDLSNGVPKKKRGPKVGSKRINKRPVEMPLQMGFDMESYRLASQQQQQHQHQYSMMQPPQPVSYEHWVKVEMPNHQPIYTPALADRVQSIMAPTIYAQEFEHRAPVVAATQFFTKLAGNMAQQLPEHAGHVLVANPQFVHHQQQQAQPMYQHQTIPQQQQQPPEPHFIHSPSESSKTSSSTSSPLANSYPELTRLPRLSSSVQQPRVIQPQLAQPQMQPLQMVQNVSYGNPAQVRQLPTLTSIPMLTPRYIINENTPKYDRTYQTYSTNQRSCADDDDEEDLVELVKAMKLEVDKESDDEELQEFLETYQRVNLLKDYAICTLLEDEYDSEDEDGEEDNSEKEEVVVNDTKLRKYPEILI</sequence>
<dbReference type="SMART" id="SM00355">
    <property type="entry name" value="ZnF_C2H2"/>
    <property type="match status" value="3"/>
</dbReference>
<keyword evidence="2" id="KW-0678">Repressor</keyword>
<feature type="compositionally biased region" description="Low complexity" evidence="10">
    <location>
        <begin position="292"/>
        <end position="313"/>
    </location>
</feature>
<dbReference type="InterPro" id="IPR013087">
    <property type="entry name" value="Znf_C2H2_type"/>
</dbReference>
<dbReference type="SUPFAM" id="SSF57667">
    <property type="entry name" value="beta-beta-alpha zinc fingers"/>
    <property type="match status" value="2"/>
</dbReference>
<evidence type="ECO:0000256" key="5">
    <source>
        <dbReference type="ARBA" id="ARBA00022771"/>
    </source>
</evidence>
<proteinExistence type="inferred from homology"/>
<feature type="domain" description="C2H2-type" evidence="11">
    <location>
        <begin position="63"/>
        <end position="93"/>
    </location>
</feature>
<name>A0ABR4NTD1_9SACH</name>
<keyword evidence="6" id="KW-0862">Zinc</keyword>
<feature type="compositionally biased region" description="Low complexity" evidence="10">
    <location>
        <begin position="322"/>
        <end position="336"/>
    </location>
</feature>
<evidence type="ECO:0000256" key="9">
    <source>
        <dbReference type="PROSITE-ProRule" id="PRU00042"/>
    </source>
</evidence>
<comment type="similarity">
    <text evidence="8">Belongs to the pacC/RIM101 family.</text>
</comment>
<comment type="caution">
    <text evidence="12">The sequence shown here is derived from an EMBL/GenBank/DDBJ whole genome shotgun (WGS) entry which is preliminary data.</text>
</comment>
<feature type="compositionally biased region" description="Basic and acidic residues" evidence="10">
    <location>
        <begin position="48"/>
        <end position="59"/>
    </location>
</feature>
<protein>
    <recommendedName>
        <fullName evidence="11">C2H2-type domain-containing protein</fullName>
    </recommendedName>
</protein>
<keyword evidence="5 9" id="KW-0863">Zinc-finger</keyword>
<evidence type="ECO:0000259" key="11">
    <source>
        <dbReference type="PROSITE" id="PS50157"/>
    </source>
</evidence>
<evidence type="ECO:0000256" key="4">
    <source>
        <dbReference type="ARBA" id="ARBA00022737"/>
    </source>
</evidence>
<feature type="domain" description="C2H2-type" evidence="11">
    <location>
        <begin position="99"/>
        <end position="128"/>
    </location>
</feature>
<evidence type="ECO:0000256" key="1">
    <source>
        <dbReference type="ARBA" id="ARBA00004123"/>
    </source>
</evidence>
<dbReference type="InterPro" id="IPR036236">
    <property type="entry name" value="Znf_C2H2_sf"/>
</dbReference>
<organism evidence="12 13">
    <name type="scientific">Nakaseomyces bracarensis</name>
    <dbReference type="NCBI Taxonomy" id="273131"/>
    <lineage>
        <taxon>Eukaryota</taxon>
        <taxon>Fungi</taxon>
        <taxon>Dikarya</taxon>
        <taxon>Ascomycota</taxon>
        <taxon>Saccharomycotina</taxon>
        <taxon>Saccharomycetes</taxon>
        <taxon>Saccharomycetales</taxon>
        <taxon>Saccharomycetaceae</taxon>
        <taxon>Nakaseomyces</taxon>
    </lineage>
</organism>
<dbReference type="PROSITE" id="PS50157">
    <property type="entry name" value="ZINC_FINGER_C2H2_2"/>
    <property type="match status" value="3"/>
</dbReference>
<dbReference type="EMBL" id="JBEVYD010000006">
    <property type="protein sequence ID" value="KAL3231729.1"/>
    <property type="molecule type" value="Genomic_DNA"/>
</dbReference>
<keyword evidence="7" id="KW-0539">Nucleus</keyword>
<dbReference type="PANTHER" id="PTHR47257:SF1">
    <property type="entry name" value="PH-RESPONSE TRANSCRIPTION FACTOR PACC_RIM101"/>
    <property type="match status" value="1"/>
</dbReference>
<accession>A0ABR4NTD1</accession>